<dbReference type="CDD" id="cd07332">
    <property type="entry name" value="M48C_Oma1_like"/>
    <property type="match status" value="1"/>
</dbReference>
<dbReference type="InterPro" id="IPR001915">
    <property type="entry name" value="Peptidase_M48"/>
</dbReference>
<dbReference type="Pfam" id="PF01435">
    <property type="entry name" value="Peptidase_M48"/>
    <property type="match status" value="1"/>
</dbReference>
<evidence type="ECO:0000256" key="1">
    <source>
        <dbReference type="ARBA" id="ARBA00022670"/>
    </source>
</evidence>
<keyword evidence="2" id="KW-0479">Metal-binding</keyword>
<accession>A0AAW8R2T7</accession>
<protein>
    <submittedName>
        <fullName evidence="9">M48 family metallopeptidase</fullName>
    </submittedName>
</protein>
<evidence type="ECO:0000256" key="7">
    <source>
        <dbReference type="SAM" id="Phobius"/>
    </source>
</evidence>
<evidence type="ECO:0000256" key="4">
    <source>
        <dbReference type="ARBA" id="ARBA00022833"/>
    </source>
</evidence>
<evidence type="ECO:0000259" key="8">
    <source>
        <dbReference type="Pfam" id="PF01435"/>
    </source>
</evidence>
<keyword evidence="3 6" id="KW-0378">Hydrolase</keyword>
<reference evidence="9 10" key="1">
    <citation type="submission" date="2023-09" db="EMBL/GenBank/DDBJ databases">
        <authorList>
            <person name="Rey-Velasco X."/>
        </authorList>
    </citation>
    <scope>NUCLEOTIDE SEQUENCE [LARGE SCALE GENOMIC DNA]</scope>
    <source>
        <strain evidence="9 10">W409</strain>
    </source>
</reference>
<dbReference type="PANTHER" id="PTHR22726:SF24">
    <property type="entry name" value="M48 FAMILY METALLOPEPTIDASE"/>
    <property type="match status" value="1"/>
</dbReference>
<evidence type="ECO:0000313" key="10">
    <source>
        <dbReference type="Proteomes" id="UP001249020"/>
    </source>
</evidence>
<dbReference type="GO" id="GO:0051603">
    <property type="term" value="P:proteolysis involved in protein catabolic process"/>
    <property type="evidence" value="ECO:0007669"/>
    <property type="project" value="TreeGrafter"/>
</dbReference>
<keyword evidence="4 6" id="KW-0862">Zinc</keyword>
<name>A0AAW8R2T7_9ALTE</name>
<dbReference type="EMBL" id="JAVRIE010000003">
    <property type="protein sequence ID" value="MDT0582749.1"/>
    <property type="molecule type" value="Genomic_DNA"/>
</dbReference>
<dbReference type="GO" id="GO:0046872">
    <property type="term" value="F:metal ion binding"/>
    <property type="evidence" value="ECO:0007669"/>
    <property type="project" value="UniProtKB-KW"/>
</dbReference>
<proteinExistence type="inferred from homology"/>
<dbReference type="PANTHER" id="PTHR22726">
    <property type="entry name" value="METALLOENDOPEPTIDASE OMA1"/>
    <property type="match status" value="1"/>
</dbReference>
<keyword evidence="5 6" id="KW-0482">Metalloprotease</keyword>
<evidence type="ECO:0000256" key="5">
    <source>
        <dbReference type="ARBA" id="ARBA00023049"/>
    </source>
</evidence>
<dbReference type="RefSeq" id="WP_311361527.1">
    <property type="nucleotide sequence ID" value="NZ_JAVRIE010000003.1"/>
</dbReference>
<evidence type="ECO:0000313" key="9">
    <source>
        <dbReference type="EMBL" id="MDT0582749.1"/>
    </source>
</evidence>
<keyword evidence="7" id="KW-1133">Transmembrane helix</keyword>
<dbReference type="GO" id="GO:0004222">
    <property type="term" value="F:metalloendopeptidase activity"/>
    <property type="evidence" value="ECO:0007669"/>
    <property type="project" value="InterPro"/>
</dbReference>
<keyword evidence="10" id="KW-1185">Reference proteome</keyword>
<keyword evidence="7" id="KW-0812">Transmembrane</keyword>
<dbReference type="AlphaFoldDB" id="A0AAW8R2T7"/>
<feature type="domain" description="Peptidase M48" evidence="8">
    <location>
        <begin position="74"/>
        <end position="252"/>
    </location>
</feature>
<sequence>MNSNQDAKNWLYISLSIVVVIAVLAYQTVFVIVPYVSTELAKKVPPSIVEFLDEMTLESLDEEGFSPSDIPKETQDRLRHLFTSLVAENAQSGRAYQLVFRAWDGIANAMALPNGTIVLTDRLIELATNDEQIAAVLLHEIAHVEENHGLEGLIKSSLLSVSLSALFGDVGAMGEILVQGAVFGTDLKYSRDAELEADAFAVNALLQGSKDPMSLEEILSSISGDADNDQMGSTWLSSHPDLPQRIEQIRQIKLAM</sequence>
<dbReference type="Gene3D" id="3.30.2010.10">
    <property type="entry name" value="Metalloproteases ('zincins'), catalytic domain"/>
    <property type="match status" value="1"/>
</dbReference>
<gene>
    <name evidence="9" type="ORF">RM544_09355</name>
</gene>
<evidence type="ECO:0000256" key="6">
    <source>
        <dbReference type="RuleBase" id="RU003983"/>
    </source>
</evidence>
<dbReference type="InterPro" id="IPR051156">
    <property type="entry name" value="Mito/Outer_Membr_Metalloprot"/>
</dbReference>
<comment type="caution">
    <text evidence="9">The sequence shown here is derived from an EMBL/GenBank/DDBJ whole genome shotgun (WGS) entry which is preliminary data.</text>
</comment>
<keyword evidence="1 6" id="KW-0645">Protease</keyword>
<comment type="cofactor">
    <cofactor evidence="6">
        <name>Zn(2+)</name>
        <dbReference type="ChEBI" id="CHEBI:29105"/>
    </cofactor>
    <text evidence="6">Binds 1 zinc ion per subunit.</text>
</comment>
<feature type="transmembrane region" description="Helical" evidence="7">
    <location>
        <begin position="12"/>
        <end position="36"/>
    </location>
</feature>
<organism evidence="9 10">
    <name type="scientific">Brumicola blandensis</name>
    <dbReference type="NCBI Taxonomy" id="3075611"/>
    <lineage>
        <taxon>Bacteria</taxon>
        <taxon>Pseudomonadati</taxon>
        <taxon>Pseudomonadota</taxon>
        <taxon>Gammaproteobacteria</taxon>
        <taxon>Alteromonadales</taxon>
        <taxon>Alteromonadaceae</taxon>
        <taxon>Brumicola</taxon>
    </lineage>
</organism>
<comment type="similarity">
    <text evidence="6">Belongs to the peptidase M48 family.</text>
</comment>
<evidence type="ECO:0000256" key="3">
    <source>
        <dbReference type="ARBA" id="ARBA00022801"/>
    </source>
</evidence>
<evidence type="ECO:0000256" key="2">
    <source>
        <dbReference type="ARBA" id="ARBA00022723"/>
    </source>
</evidence>
<dbReference type="GO" id="GO:0016020">
    <property type="term" value="C:membrane"/>
    <property type="evidence" value="ECO:0007669"/>
    <property type="project" value="TreeGrafter"/>
</dbReference>
<keyword evidence="7" id="KW-0472">Membrane</keyword>
<dbReference type="Proteomes" id="UP001249020">
    <property type="component" value="Unassembled WGS sequence"/>
</dbReference>